<dbReference type="EC" id="2.5.1.54" evidence="6"/>
<evidence type="ECO:0000256" key="4">
    <source>
        <dbReference type="ARBA" id="ARBA00047508"/>
    </source>
</evidence>
<evidence type="ECO:0000256" key="1">
    <source>
        <dbReference type="ARBA" id="ARBA00004688"/>
    </source>
</evidence>
<dbReference type="InterPro" id="IPR016166">
    <property type="entry name" value="FAD-bd_PCMH"/>
</dbReference>
<organism evidence="9 10">
    <name type="scientific">Aspergillus ustus</name>
    <dbReference type="NCBI Taxonomy" id="40382"/>
    <lineage>
        <taxon>Eukaryota</taxon>
        <taxon>Fungi</taxon>
        <taxon>Dikarya</taxon>
        <taxon>Ascomycota</taxon>
        <taxon>Pezizomycotina</taxon>
        <taxon>Eurotiomycetes</taxon>
        <taxon>Eurotiomycetidae</taxon>
        <taxon>Eurotiales</taxon>
        <taxon>Aspergillaceae</taxon>
        <taxon>Aspergillus</taxon>
        <taxon>Aspergillus subgen. Nidulantes</taxon>
    </lineage>
</organism>
<dbReference type="GO" id="GO:0009073">
    <property type="term" value="P:aromatic amino acid family biosynthetic process"/>
    <property type="evidence" value="ECO:0007669"/>
    <property type="project" value="UniProtKB-KW"/>
</dbReference>
<dbReference type="UniPathway" id="UPA00053">
    <property type="reaction ID" value="UER00084"/>
</dbReference>
<evidence type="ECO:0000256" key="3">
    <source>
        <dbReference type="ARBA" id="ARBA00022679"/>
    </source>
</evidence>
<dbReference type="EMBL" id="JOMC01000146">
    <property type="protein sequence ID" value="KIA75462.1"/>
    <property type="molecule type" value="Genomic_DNA"/>
</dbReference>
<feature type="binding site" evidence="5">
    <location>
        <position position="910"/>
    </location>
    <ligand>
        <name>Mn(2+)</name>
        <dbReference type="ChEBI" id="CHEBI:29035"/>
    </ligand>
</feature>
<dbReference type="Proteomes" id="UP000053475">
    <property type="component" value="Unassembled WGS sequence"/>
</dbReference>
<feature type="binding site" evidence="5">
    <location>
        <position position="557"/>
    </location>
    <ligand>
        <name>Mn(2+)</name>
        <dbReference type="ChEBI" id="CHEBI:29035"/>
    </ligand>
</feature>
<dbReference type="InterPro" id="IPR036318">
    <property type="entry name" value="FAD-bd_PCMH-like_sf"/>
</dbReference>
<comment type="catalytic activity">
    <reaction evidence="4 6">
        <text>D-erythrose 4-phosphate + phosphoenolpyruvate + H2O = 7-phospho-2-dehydro-3-deoxy-D-arabino-heptonate + phosphate</text>
        <dbReference type="Rhea" id="RHEA:14717"/>
        <dbReference type="ChEBI" id="CHEBI:15377"/>
        <dbReference type="ChEBI" id="CHEBI:16897"/>
        <dbReference type="ChEBI" id="CHEBI:43474"/>
        <dbReference type="ChEBI" id="CHEBI:58394"/>
        <dbReference type="ChEBI" id="CHEBI:58702"/>
        <dbReference type="EC" id="2.5.1.54"/>
    </reaction>
</comment>
<keyword evidence="5" id="KW-0170">Cobalt</keyword>
<feature type="binding site" evidence="5">
    <location>
        <position position="940"/>
    </location>
    <ligand>
        <name>Mn(2+)</name>
        <dbReference type="ChEBI" id="CHEBI:29035"/>
    </ligand>
</feature>
<evidence type="ECO:0000256" key="7">
    <source>
        <dbReference type="SAM" id="MobiDB-lite"/>
    </source>
</evidence>
<dbReference type="PROSITE" id="PS51387">
    <property type="entry name" value="FAD_PCMH"/>
    <property type="match status" value="1"/>
</dbReference>
<evidence type="ECO:0000313" key="9">
    <source>
        <dbReference type="EMBL" id="KIA75462.1"/>
    </source>
</evidence>
<gene>
    <name evidence="9" type="ORF">HK57_00045</name>
</gene>
<feature type="domain" description="FAD-binding PCMH-type" evidence="8">
    <location>
        <begin position="79"/>
        <end position="250"/>
    </location>
</feature>
<evidence type="ECO:0000256" key="2">
    <source>
        <dbReference type="ARBA" id="ARBA00008911"/>
    </source>
</evidence>
<sequence length="971" mass="106188">MSHLASVPSLLDFLLVEPATRQEAEALLSAFTALSDEQKGVARASLLPKIFPLVFGENALVEGSASYEENRTQPWSTNCWLSPTVILTPTSSAQVSQILALVRFVGATFSVRGAGRLQNPGFTSNDGGVVIFLSKLTQLDLSEDKKTVDVGPGHRWLDVYKGLDPHGLTVAGGRIPHVGVSGLLLGGGLSFQNSEHSLGCMNVVDYEVVLADSSIVHANSTENSDLFWALKGGGTNYGIVTNFRMYTIPNAIWAEGRVYPATPETSSQLRNALMAYHELIESDNKATLIWHTINQTTLLIFFYCAPVEKPAVFAPFYDIPFLMNVVPPAKRTVFEMVDAVSNILAAEQLNHDMRTTTTLPSLAVYEAAEKTRLAEMASLSDLPRADLTMVIQPMSSLAIKVAEAKGGNPLGLASVGHQWFLVMADYADTLSTEDEARVRASVKKVVDVVEETAKKEGVWLPYKYSNYSSRDQDPLASYGEGSLGRLRGIADKYDPEAWTSKPIKQEVVYDNPEGVQSALDKLQKLPPLVTTQEINNLKKSLRNVALGKAFVLQGGDCAELFDYCNQDMIEAKVKLLLQMSLVLIWGANMPVVRIARIAGQFAKPRSSPMEIINGTEMPSFRGDNINGFDATPDSRRPDPSRLVSAYFHSAATLNYLRASLSSGLADLHSPLDWGLGHVITPSIKEKYERIVTRVKDALRFMQTVGIDTDRGVETVDVYTSHEGLLLEYETSLTRLLRDPTTPDHQLQQHSHPLKPSHSHSHSQPTPSKSYYATSSHFLWIGDRTRQLTGAHVEFFRGIANPIGIKIGPSMAPEDLITLLDTVNPTHEIGKVTLISRYGASKIAAHLPAHIAAVQSSKHIPVWQCDPMHGNTQSTPTGVKTRHFADILSELKQALEIHRAAGSFLGGMHLELTGEAVTECVGGAGGLTEEGLGERYTTFCDPRLNEKQALELAFLVAGFYREMEGEEGVNSI</sequence>
<dbReference type="Pfam" id="PF01565">
    <property type="entry name" value="FAD_binding_4"/>
    <property type="match status" value="1"/>
</dbReference>
<evidence type="ECO:0000313" key="10">
    <source>
        <dbReference type="Proteomes" id="UP000053475"/>
    </source>
</evidence>
<dbReference type="Gene3D" id="3.20.20.70">
    <property type="entry name" value="Aldolase class I"/>
    <property type="match status" value="1"/>
</dbReference>
<dbReference type="InterPro" id="IPR006094">
    <property type="entry name" value="Oxid_FAD_bind_N"/>
</dbReference>
<comment type="caution">
    <text evidence="9">The sequence shown here is derived from an EMBL/GenBank/DDBJ whole genome shotgun (WGS) entry which is preliminary data.</text>
</comment>
<dbReference type="PANTHER" id="PTHR21337:SF0">
    <property type="entry name" value="PHOSPHO-2-DEHYDRO-3-DEOXYHEPTONATE ALDOLASE"/>
    <property type="match status" value="1"/>
</dbReference>
<feature type="binding site" evidence="5">
    <location>
        <position position="805"/>
    </location>
    <ligand>
        <name>phosphoenolpyruvate</name>
        <dbReference type="ChEBI" id="CHEBI:58702"/>
    </ligand>
</feature>
<dbReference type="GO" id="GO:0071949">
    <property type="term" value="F:FAD binding"/>
    <property type="evidence" value="ECO:0007669"/>
    <property type="project" value="InterPro"/>
</dbReference>
<accession>A0A0C1E1M3</accession>
<dbReference type="SUPFAM" id="SSF51569">
    <property type="entry name" value="Aldolase"/>
    <property type="match status" value="1"/>
</dbReference>
<evidence type="ECO:0000256" key="5">
    <source>
        <dbReference type="PIRSR" id="PIRSR602480-1"/>
    </source>
</evidence>
<dbReference type="Pfam" id="PF01474">
    <property type="entry name" value="DAHP_synth_2"/>
    <property type="match status" value="1"/>
</dbReference>
<feature type="binding site" evidence="5">
    <location>
        <position position="836"/>
    </location>
    <ligand>
        <name>phosphoenolpyruvate</name>
        <dbReference type="ChEBI" id="CHEBI:58702"/>
    </ligand>
</feature>
<feature type="region of interest" description="Disordered" evidence="7">
    <location>
        <begin position="739"/>
        <end position="768"/>
    </location>
</feature>
<keyword evidence="10" id="KW-1185">Reference proteome</keyword>
<comment type="cofactor">
    <cofactor evidence="5">
        <name>Mn(2+)</name>
        <dbReference type="ChEBI" id="CHEBI:29035"/>
    </cofactor>
    <cofactor evidence="5">
        <name>Co(2+)</name>
        <dbReference type="ChEBI" id="CHEBI:48828"/>
    </cofactor>
    <cofactor evidence="5">
        <name>Cd(2+)</name>
        <dbReference type="ChEBI" id="CHEBI:48775"/>
    </cofactor>
    <text evidence="5">Binds 1 divalent cation per subunit. The enzyme is active with manganese, cobalt or cadmium ions.</text>
</comment>
<dbReference type="SUPFAM" id="SSF56176">
    <property type="entry name" value="FAD-binding/transporter-associated domain-like"/>
    <property type="match status" value="1"/>
</dbReference>
<feature type="binding site" evidence="5">
    <location>
        <position position="596"/>
    </location>
    <ligand>
        <name>phosphoenolpyruvate</name>
        <dbReference type="ChEBI" id="CHEBI:58702"/>
    </ligand>
</feature>
<comment type="similarity">
    <text evidence="2 6">Belongs to the class-II DAHP synthase family.</text>
</comment>
<feature type="binding site" evidence="5">
    <location>
        <position position="868"/>
    </location>
    <ligand>
        <name>Mn(2+)</name>
        <dbReference type="ChEBI" id="CHEBI:29035"/>
    </ligand>
</feature>
<keyword evidence="5" id="KW-0464">Manganese</keyword>
<dbReference type="GO" id="GO:0008652">
    <property type="term" value="P:amino acid biosynthetic process"/>
    <property type="evidence" value="ECO:0007669"/>
    <property type="project" value="UniProtKB-KW"/>
</dbReference>
<proteinExistence type="inferred from homology"/>
<evidence type="ECO:0000256" key="6">
    <source>
        <dbReference type="RuleBase" id="RU363071"/>
    </source>
</evidence>
<dbReference type="PANTHER" id="PTHR21337">
    <property type="entry name" value="PHOSPHO-2-DEHYDRO-3-DEOXYHEPTONATE ALDOLASE 1, 2"/>
    <property type="match status" value="1"/>
</dbReference>
<keyword evidence="3 6" id="KW-0808">Transferase</keyword>
<name>A0A0C1E1M3_ASPUT</name>
<dbReference type="Gene3D" id="3.30.465.10">
    <property type="match status" value="1"/>
</dbReference>
<comment type="pathway">
    <text evidence="1 6">Metabolic intermediate biosynthesis; chorismate biosynthesis; chorismate from D-erythrose 4-phosphate and phosphoenolpyruvate: step 1/7.</text>
</comment>
<dbReference type="InterPro" id="IPR016169">
    <property type="entry name" value="FAD-bd_PCMH_sub2"/>
</dbReference>
<protein>
    <recommendedName>
        <fullName evidence="6">Phospho-2-dehydro-3-deoxyheptonate aldolase</fullName>
        <ecNumber evidence="6">2.5.1.54</ecNumber>
    </recommendedName>
</protein>
<dbReference type="InterPro" id="IPR013785">
    <property type="entry name" value="Aldolase_TIM"/>
</dbReference>
<dbReference type="GO" id="GO:0003849">
    <property type="term" value="F:3-deoxy-7-phosphoheptulonate synthase activity"/>
    <property type="evidence" value="ECO:0007669"/>
    <property type="project" value="UniProtKB-EC"/>
</dbReference>
<keyword evidence="5" id="KW-0104">Cadmium</keyword>
<keyword evidence="6" id="KW-0057">Aromatic amino acid biosynthesis</keyword>
<dbReference type="GO" id="GO:0009423">
    <property type="term" value="P:chorismate biosynthetic process"/>
    <property type="evidence" value="ECO:0007669"/>
    <property type="project" value="UniProtKB-UniPathway"/>
</dbReference>
<reference evidence="9 10" key="1">
    <citation type="submission" date="2014-11" db="EMBL/GenBank/DDBJ databases">
        <title>Genomics derived discovery of secondary metabolites biosynthetic gene clusters in Aspergillus ustus.</title>
        <authorList>
            <person name="Pi B."/>
            <person name="Dai F."/>
            <person name="Song X."/>
            <person name="Zhu C."/>
            <person name="Li H."/>
            <person name="Yu D."/>
        </authorList>
    </citation>
    <scope>NUCLEOTIDE SEQUENCE [LARGE SCALE GENOMIC DNA]</scope>
    <source>
        <strain evidence="9 10">3.3904</strain>
    </source>
</reference>
<dbReference type="InterPro" id="IPR002480">
    <property type="entry name" value="DAHP_synth_2"/>
</dbReference>
<dbReference type="AlphaFoldDB" id="A0A0C1E1M3"/>
<keyword evidence="6" id="KW-0028">Amino-acid biosynthesis</keyword>
<evidence type="ECO:0000259" key="8">
    <source>
        <dbReference type="PROSITE" id="PS51387"/>
    </source>
</evidence>
<feature type="compositionally biased region" description="Basic residues" evidence="7">
    <location>
        <begin position="751"/>
        <end position="760"/>
    </location>
</feature>